<gene>
    <name evidence="1" type="ORF">D3H55_06395</name>
</gene>
<keyword evidence="2" id="KW-1185">Reference proteome</keyword>
<name>A0A3A1R3S2_9BACI</name>
<reference evidence="1 2" key="1">
    <citation type="submission" date="2018-09" db="EMBL/GenBank/DDBJ databases">
        <title>Bacillus saliacetes sp. nov., isolated from Thai shrimp paste (Ka-pi).</title>
        <authorList>
            <person name="Daroonpunt R."/>
            <person name="Tanasupawat S."/>
            <person name="Yiamsombut S."/>
        </authorList>
    </citation>
    <scope>NUCLEOTIDE SEQUENCE [LARGE SCALE GENOMIC DNA]</scope>
    <source>
        <strain evidence="1 2">SKP7-4</strain>
    </source>
</reference>
<accession>A0A3A1R3S2</accession>
<proteinExistence type="predicted"/>
<protein>
    <submittedName>
        <fullName evidence="1">Uncharacterized protein</fullName>
    </submittedName>
</protein>
<sequence>MKKKVLLLGCLSDDGRSMDVKDYYLFFRGSYKEPLLLTSIGNCSEAVRSLTNQELILNSSFLNFLAIPLTSSTQFLLRADVREEKSILKLTVDEKKLQLEPFTEYDELTEEMFYHIVQCFTLKRKDKYLSFLLQPRRDRILKQSLNPVGGNNNNVRIAKKPYFS</sequence>
<dbReference type="AlphaFoldDB" id="A0A3A1R3S2"/>
<dbReference type="EMBL" id="QXIR01000006">
    <property type="protein sequence ID" value="RIW36085.1"/>
    <property type="molecule type" value="Genomic_DNA"/>
</dbReference>
<dbReference type="OrthoDB" id="2882217at2"/>
<evidence type="ECO:0000313" key="1">
    <source>
        <dbReference type="EMBL" id="RIW36085.1"/>
    </source>
</evidence>
<evidence type="ECO:0000313" key="2">
    <source>
        <dbReference type="Proteomes" id="UP000265801"/>
    </source>
</evidence>
<dbReference type="RefSeq" id="WP_119546089.1">
    <property type="nucleotide sequence ID" value="NZ_QXIR01000006.1"/>
</dbReference>
<comment type="caution">
    <text evidence="1">The sequence shown here is derived from an EMBL/GenBank/DDBJ whole genome shotgun (WGS) entry which is preliminary data.</text>
</comment>
<dbReference type="Proteomes" id="UP000265801">
    <property type="component" value="Unassembled WGS sequence"/>
</dbReference>
<organism evidence="1 2">
    <name type="scientific">Bacillus salacetis</name>
    <dbReference type="NCBI Taxonomy" id="2315464"/>
    <lineage>
        <taxon>Bacteria</taxon>
        <taxon>Bacillati</taxon>
        <taxon>Bacillota</taxon>
        <taxon>Bacilli</taxon>
        <taxon>Bacillales</taxon>
        <taxon>Bacillaceae</taxon>
        <taxon>Bacillus</taxon>
    </lineage>
</organism>